<dbReference type="OrthoDB" id="2373574at2759"/>
<organism evidence="1 2">
    <name type="scientific">Diversispora epigaea</name>
    <dbReference type="NCBI Taxonomy" id="1348612"/>
    <lineage>
        <taxon>Eukaryota</taxon>
        <taxon>Fungi</taxon>
        <taxon>Fungi incertae sedis</taxon>
        <taxon>Mucoromycota</taxon>
        <taxon>Glomeromycotina</taxon>
        <taxon>Glomeromycetes</taxon>
        <taxon>Diversisporales</taxon>
        <taxon>Diversisporaceae</taxon>
        <taxon>Diversispora</taxon>
    </lineage>
</organism>
<proteinExistence type="predicted"/>
<accession>A0A397JRJ2</accession>
<evidence type="ECO:0000313" key="1">
    <source>
        <dbReference type="EMBL" id="RHZ87804.1"/>
    </source>
</evidence>
<keyword evidence="2" id="KW-1185">Reference proteome</keyword>
<name>A0A397JRJ2_9GLOM</name>
<dbReference type="Proteomes" id="UP000266861">
    <property type="component" value="Unassembled WGS sequence"/>
</dbReference>
<comment type="caution">
    <text evidence="1">The sequence shown here is derived from an EMBL/GenBank/DDBJ whole genome shotgun (WGS) entry which is preliminary data.</text>
</comment>
<evidence type="ECO:0000313" key="2">
    <source>
        <dbReference type="Proteomes" id="UP000266861"/>
    </source>
</evidence>
<reference evidence="1 2" key="1">
    <citation type="submission" date="2018-08" db="EMBL/GenBank/DDBJ databases">
        <title>Genome and evolution of the arbuscular mycorrhizal fungus Diversispora epigaea (formerly Glomus versiforme) and its bacterial endosymbionts.</title>
        <authorList>
            <person name="Sun X."/>
            <person name="Fei Z."/>
            <person name="Harrison M."/>
        </authorList>
    </citation>
    <scope>NUCLEOTIDE SEQUENCE [LARGE SCALE GENOMIC DNA]</scope>
    <source>
        <strain evidence="1 2">IT104</strain>
    </source>
</reference>
<protein>
    <submittedName>
        <fullName evidence="1">Uncharacterized protein</fullName>
    </submittedName>
</protein>
<sequence length="666" mass="76779">MLGDYTCYYIHNSGEVCGRGCRRPEGCFDHWKSKKRFPCKVCGKPTSSEPGLCRAHVKGYYVMKCLYGQICGRGCRRPEGCFDHWKSKKRFPCKVCGKPTSSEPGLCRAHVKGYYVMKCLYGQSVKYNKLTSAVSELPKLPYYTYQPQKGKTFRLAPNKETVLAELWEWTKQMSSLLPNERKSASLICHIRKDVQGIVHALRTDFPELRIKNYHGKSDPAEKSQDFGNVDEAWKDVDLVTYTSTLKIGVSCTNHKFERAFCLFNSYIETNAGTNQMLFRMRYIKDYVCYIEQRASNVPIAEEELFNWLLKAKRESLPPELQNRGIFPDVESIIRNKDIPTIRLWVAYMLEKFRSRRLFGWRMVDFLKKAGMIVSIIKATPKAKDDTTTLTGTVKEHASAIKAEEISDIANANILNHEMAEHLENKPKKTLEEMHALSWYHIADCYNMSPESITKDFISEYGKYEHMKWFRNLRKLRDAGTNNGMAVDAIIREDYRNDRLTTVTQAEKYRICLELLKTCTPVKDIDDRNRYKVNDVKTCLNSPESIQYLKNLVSKMARVFDNTDTSQRAKKSELKTFRSKLDLLNSALYATYGLKLKGTNNKHMHYHLVGPFDSEDAPKLPAYQTVGGPFYENGEDIRYGYSKLSSDELETPSNSIPQDTQDLFDIC</sequence>
<gene>
    <name evidence="1" type="ORF">Glove_30g103</name>
</gene>
<dbReference type="STRING" id="1348612.A0A397JRJ2"/>
<dbReference type="EMBL" id="PQFF01000028">
    <property type="protein sequence ID" value="RHZ87804.1"/>
    <property type="molecule type" value="Genomic_DNA"/>
</dbReference>
<dbReference type="AlphaFoldDB" id="A0A397JRJ2"/>